<evidence type="ECO:0000256" key="7">
    <source>
        <dbReference type="ARBA" id="ARBA00022801"/>
    </source>
</evidence>
<evidence type="ECO:0000256" key="1">
    <source>
        <dbReference type="ARBA" id="ARBA00000024"/>
    </source>
</evidence>
<dbReference type="PANTHER" id="PTHR42945">
    <property type="entry name" value="HISTIDINE BIOSYNTHESIS BIFUNCTIONAL PROTEIN"/>
    <property type="match status" value="1"/>
</dbReference>
<dbReference type="PANTHER" id="PTHR42945:SF1">
    <property type="entry name" value="HISTIDINE BIOSYNTHESIS BIFUNCTIONAL PROTEIN HIS7"/>
    <property type="match status" value="1"/>
</dbReference>
<dbReference type="NCBIfam" id="NF000768">
    <property type="entry name" value="PRK00051.1"/>
    <property type="match status" value="1"/>
</dbReference>
<dbReference type="HAMAP" id="MF_01021">
    <property type="entry name" value="HisI"/>
    <property type="match status" value="1"/>
</dbReference>
<evidence type="ECO:0000313" key="10">
    <source>
        <dbReference type="EMBL" id="CAD8817483.1"/>
    </source>
</evidence>
<sequence length="214" mass="23894">MTICFIGLGSVAGSGFSVGLESTSRSELQCGVIIDSAGWSVVKRHRVYWMERTRLQRVILSGSGVNESVSVAQDQHEDAPEWKHKDVDVEVILEKLNFNKDGLIAAMAQQYNTGEVLMQAWMNADAVRETLKTGRVCYYSRSRQALWRKGESSGQIQSLVDFTFDCDADAVLLQVNQLGVACHTGRRTCFYNAVRSDGIHVTHDVLMDPNELYK</sequence>
<comment type="catalytic activity">
    <reaction evidence="1">
        <text>1-(5-phospho-beta-D-ribosyl)-5'-AMP + H2O = 1-(5-phospho-beta-D-ribosyl)-5-[(5-phospho-beta-D-ribosylamino)methylideneamino]imidazole-4-carboxamide</text>
        <dbReference type="Rhea" id="RHEA:20049"/>
        <dbReference type="ChEBI" id="CHEBI:15377"/>
        <dbReference type="ChEBI" id="CHEBI:58435"/>
        <dbReference type="ChEBI" id="CHEBI:59457"/>
        <dbReference type="EC" id="3.5.4.19"/>
    </reaction>
</comment>
<evidence type="ECO:0000256" key="5">
    <source>
        <dbReference type="ARBA" id="ARBA00022490"/>
    </source>
</evidence>
<dbReference type="EC" id="3.5.4.19" evidence="3"/>
<dbReference type="InterPro" id="IPR026660">
    <property type="entry name" value="PRA-CH"/>
</dbReference>
<proteinExistence type="inferred from homology"/>
<dbReference type="AlphaFoldDB" id="A0A7S1EQ94"/>
<accession>A0A7S1EQ94</accession>
<dbReference type="Pfam" id="PF01502">
    <property type="entry name" value="PRA-CH"/>
    <property type="match status" value="1"/>
</dbReference>
<dbReference type="GO" id="GO:0000105">
    <property type="term" value="P:L-histidine biosynthetic process"/>
    <property type="evidence" value="ECO:0007669"/>
    <property type="project" value="UniProtKB-UniPathway"/>
</dbReference>
<evidence type="ECO:0000259" key="9">
    <source>
        <dbReference type="Pfam" id="PF01502"/>
    </source>
</evidence>
<keyword evidence="7" id="KW-0378">Hydrolase</keyword>
<keyword evidence="6" id="KW-0028">Amino-acid biosynthesis</keyword>
<gene>
    <name evidence="10" type="ORF">TOLI1172_LOCUS1872</name>
</gene>
<evidence type="ECO:0000256" key="6">
    <source>
        <dbReference type="ARBA" id="ARBA00022605"/>
    </source>
</evidence>
<reference evidence="10" key="1">
    <citation type="submission" date="2021-01" db="EMBL/GenBank/DDBJ databases">
        <authorList>
            <person name="Corre E."/>
            <person name="Pelletier E."/>
            <person name="Niang G."/>
            <person name="Scheremetjew M."/>
            <person name="Finn R."/>
            <person name="Kale V."/>
            <person name="Holt S."/>
            <person name="Cochrane G."/>
            <person name="Meng A."/>
            <person name="Brown T."/>
            <person name="Cohen L."/>
        </authorList>
    </citation>
    <scope>NUCLEOTIDE SEQUENCE</scope>
    <source>
        <strain evidence="10">CCMP3278</strain>
    </source>
</reference>
<keyword evidence="8" id="KW-0368">Histidine biosynthesis</keyword>
<dbReference type="SUPFAM" id="SSF141734">
    <property type="entry name" value="HisI-like"/>
    <property type="match status" value="1"/>
</dbReference>
<dbReference type="EMBL" id="HBFP01002608">
    <property type="protein sequence ID" value="CAD8817483.1"/>
    <property type="molecule type" value="Transcribed_RNA"/>
</dbReference>
<keyword evidence="5" id="KW-0963">Cytoplasm</keyword>
<evidence type="ECO:0000256" key="4">
    <source>
        <dbReference type="ARBA" id="ARBA00017720"/>
    </source>
</evidence>
<protein>
    <recommendedName>
        <fullName evidence="4">Histidine biosynthesis bifunctional protein HisIE</fullName>
        <ecNumber evidence="3">3.5.4.19</ecNumber>
    </recommendedName>
</protein>
<evidence type="ECO:0000256" key="3">
    <source>
        <dbReference type="ARBA" id="ARBA00012721"/>
    </source>
</evidence>
<dbReference type="GO" id="GO:0004635">
    <property type="term" value="F:phosphoribosyl-AMP cyclohydrolase activity"/>
    <property type="evidence" value="ECO:0007669"/>
    <property type="project" value="UniProtKB-EC"/>
</dbReference>
<dbReference type="UniPathway" id="UPA00031">
    <property type="reaction ID" value="UER00008"/>
</dbReference>
<dbReference type="GO" id="GO:0004636">
    <property type="term" value="F:phosphoribosyl-ATP diphosphatase activity"/>
    <property type="evidence" value="ECO:0007669"/>
    <property type="project" value="UniProtKB-ARBA"/>
</dbReference>
<name>A0A7S1EQ94_9RHOD</name>
<dbReference type="FunFam" id="3.10.20.810:FF:000001">
    <property type="entry name" value="Histidine biosynthesis bifunctional protein HisIE"/>
    <property type="match status" value="1"/>
</dbReference>
<evidence type="ECO:0000256" key="2">
    <source>
        <dbReference type="ARBA" id="ARBA00005169"/>
    </source>
</evidence>
<dbReference type="Gene3D" id="3.10.20.810">
    <property type="entry name" value="Phosphoribosyl-AMP cyclohydrolase"/>
    <property type="match status" value="1"/>
</dbReference>
<dbReference type="InterPro" id="IPR002496">
    <property type="entry name" value="PRib_AMP_CycHydrolase_dom"/>
</dbReference>
<dbReference type="InterPro" id="IPR038019">
    <property type="entry name" value="PRib_AMP_CycHydrolase_sf"/>
</dbReference>
<feature type="domain" description="Phosphoribosyl-AMP cyclohydrolase" evidence="9">
    <location>
        <begin position="118"/>
        <end position="191"/>
    </location>
</feature>
<evidence type="ECO:0000256" key="8">
    <source>
        <dbReference type="ARBA" id="ARBA00023102"/>
    </source>
</evidence>
<comment type="pathway">
    <text evidence="2">Amino-acid biosynthesis; L-histidine biosynthesis; L-histidine from 5-phospho-alpha-D-ribose 1-diphosphate: step 3/9.</text>
</comment>
<organism evidence="10">
    <name type="scientific">Timspurckia oligopyrenoides</name>
    <dbReference type="NCBI Taxonomy" id="708627"/>
    <lineage>
        <taxon>Eukaryota</taxon>
        <taxon>Rhodophyta</taxon>
        <taxon>Bangiophyceae</taxon>
        <taxon>Porphyridiales</taxon>
        <taxon>Porphyridiaceae</taxon>
        <taxon>Timspurckia</taxon>
    </lineage>
</organism>